<dbReference type="PROSITE" id="PS00723">
    <property type="entry name" value="POLYPRENYL_SYNTHASE_1"/>
    <property type="match status" value="1"/>
</dbReference>
<evidence type="ECO:0000256" key="6">
    <source>
        <dbReference type="ARBA" id="ARBA00023229"/>
    </source>
</evidence>
<dbReference type="eggNOG" id="COG0142">
    <property type="taxonomic scope" value="Bacteria"/>
</dbReference>
<comment type="similarity">
    <text evidence="2 7">Belongs to the FPP/GGPP synthase family.</text>
</comment>
<evidence type="ECO:0000256" key="1">
    <source>
        <dbReference type="ARBA" id="ARBA00001946"/>
    </source>
</evidence>
<dbReference type="GO" id="GO:0046872">
    <property type="term" value="F:metal ion binding"/>
    <property type="evidence" value="ECO:0007669"/>
    <property type="project" value="UniProtKB-KW"/>
</dbReference>
<evidence type="ECO:0000256" key="3">
    <source>
        <dbReference type="ARBA" id="ARBA00022679"/>
    </source>
</evidence>
<dbReference type="InterPro" id="IPR033749">
    <property type="entry name" value="Polyprenyl_synt_CS"/>
</dbReference>
<dbReference type="InterPro" id="IPR008949">
    <property type="entry name" value="Isoprenoid_synthase_dom_sf"/>
</dbReference>
<protein>
    <submittedName>
        <fullName evidence="8">Polyprenyl synthetase</fullName>
    </submittedName>
</protein>
<dbReference type="SFLD" id="SFLDS00005">
    <property type="entry name" value="Isoprenoid_Synthase_Type_I"/>
    <property type="match status" value="1"/>
</dbReference>
<dbReference type="PANTHER" id="PTHR43281">
    <property type="entry name" value="FARNESYL DIPHOSPHATE SYNTHASE"/>
    <property type="match status" value="1"/>
</dbReference>
<evidence type="ECO:0000313" key="8">
    <source>
        <dbReference type="EMBL" id="ADW68107.1"/>
    </source>
</evidence>
<dbReference type="InterPro" id="IPR000092">
    <property type="entry name" value="Polyprenyl_synt"/>
</dbReference>
<dbReference type="InterPro" id="IPR053378">
    <property type="entry name" value="Prenyl_diphosphate_synthase"/>
</dbReference>
<evidence type="ECO:0000256" key="2">
    <source>
        <dbReference type="ARBA" id="ARBA00006706"/>
    </source>
</evidence>
<evidence type="ECO:0000256" key="5">
    <source>
        <dbReference type="ARBA" id="ARBA00022842"/>
    </source>
</evidence>
<dbReference type="GO" id="GO:0005737">
    <property type="term" value="C:cytoplasm"/>
    <property type="evidence" value="ECO:0007669"/>
    <property type="project" value="UniProtKB-ARBA"/>
</dbReference>
<dbReference type="Gene3D" id="1.10.600.10">
    <property type="entry name" value="Farnesyl Diphosphate Synthase"/>
    <property type="match status" value="1"/>
</dbReference>
<organism evidence="9">
    <name type="scientific">Granulicella tundricola (strain ATCC BAA-1859 / DSM 23138 / MP5ACTX9)</name>
    <dbReference type="NCBI Taxonomy" id="1198114"/>
    <lineage>
        <taxon>Bacteria</taxon>
        <taxon>Pseudomonadati</taxon>
        <taxon>Acidobacteriota</taxon>
        <taxon>Terriglobia</taxon>
        <taxon>Terriglobales</taxon>
        <taxon>Acidobacteriaceae</taxon>
        <taxon>Granulicella</taxon>
    </lineage>
</organism>
<sequence length="320" mass="33366">MDSHTDVKHLLKAGATLTDAALERLLPAPDTLPHSIHRAMRHSTFAGGKRLRPILALEAARMVSGGTLTPALETAAAELGAALEMIHTYSLIHDDLPALDNDDLRRGQPTCHVVFGEATAILAGDALQTLAFQTIANLHAPAATVVSILREVSAAVATGVGSVGDLHTSLPPGMIGGQVMDIESEGVKPTAELVEAIHRAKTGALITVSVVAGGLLGLGDQPSTTHDTIARLRTFGQKAGLAFQIVDDVLDMTQDSAQLGKTAGKDTATDKATWPAVFGIPQSIHDAEELIADAFAALARFAETAAPLKALANFLTERKN</sequence>
<keyword evidence="5" id="KW-0460">Magnesium</keyword>
<keyword evidence="3 7" id="KW-0808">Transferase</keyword>
<evidence type="ECO:0000313" key="9">
    <source>
        <dbReference type="Proteomes" id="UP000000343"/>
    </source>
</evidence>
<dbReference type="SFLD" id="SFLDG01017">
    <property type="entry name" value="Polyprenyl_Transferase_Like"/>
    <property type="match status" value="1"/>
</dbReference>
<keyword evidence="6" id="KW-0414">Isoprene biosynthesis</keyword>
<dbReference type="PANTHER" id="PTHR43281:SF1">
    <property type="entry name" value="FARNESYL DIPHOSPHATE SYNTHASE"/>
    <property type="match status" value="1"/>
</dbReference>
<dbReference type="RefSeq" id="WP_013579430.1">
    <property type="nucleotide sequence ID" value="NC_015064.1"/>
</dbReference>
<accession>E8X2X3</accession>
<proteinExistence type="inferred from homology"/>
<keyword evidence="9" id="KW-1185">Reference proteome</keyword>
<dbReference type="Proteomes" id="UP000000343">
    <property type="component" value="Chromosome"/>
</dbReference>
<keyword evidence="4" id="KW-0479">Metal-binding</keyword>
<dbReference type="HOGENOM" id="CLU_014015_0_1_0"/>
<dbReference type="FunFam" id="1.10.600.10:FF:000001">
    <property type="entry name" value="Geranylgeranyl diphosphate synthase"/>
    <property type="match status" value="1"/>
</dbReference>
<dbReference type="GO" id="GO:0016114">
    <property type="term" value="P:terpenoid biosynthetic process"/>
    <property type="evidence" value="ECO:0007669"/>
    <property type="project" value="UniProtKB-ARBA"/>
</dbReference>
<dbReference type="NCBIfam" id="NF045485">
    <property type="entry name" value="FPPsyn"/>
    <property type="match status" value="1"/>
</dbReference>
<dbReference type="AlphaFoldDB" id="E8X2X3"/>
<comment type="cofactor">
    <cofactor evidence="1">
        <name>Mg(2+)</name>
        <dbReference type="ChEBI" id="CHEBI:18420"/>
    </cofactor>
</comment>
<dbReference type="SUPFAM" id="SSF48576">
    <property type="entry name" value="Terpenoid synthases"/>
    <property type="match status" value="1"/>
</dbReference>
<evidence type="ECO:0000256" key="7">
    <source>
        <dbReference type="RuleBase" id="RU004466"/>
    </source>
</evidence>
<name>E8X2X3_GRATM</name>
<dbReference type="EMBL" id="CP002480">
    <property type="protein sequence ID" value="ADW68107.1"/>
    <property type="molecule type" value="Genomic_DNA"/>
</dbReference>
<dbReference type="GO" id="GO:0004659">
    <property type="term" value="F:prenyltransferase activity"/>
    <property type="evidence" value="ECO:0007669"/>
    <property type="project" value="InterPro"/>
</dbReference>
<evidence type="ECO:0000256" key="4">
    <source>
        <dbReference type="ARBA" id="ARBA00022723"/>
    </source>
</evidence>
<dbReference type="KEGG" id="acm:AciX9_1044"/>
<gene>
    <name evidence="8" type="ordered locus">AciX9_1044</name>
</gene>
<dbReference type="CDD" id="cd00685">
    <property type="entry name" value="Trans_IPPS_HT"/>
    <property type="match status" value="1"/>
</dbReference>
<dbReference type="STRING" id="1198114.AciX9_1044"/>
<dbReference type="PaxDb" id="1198114-AciX9_1044"/>
<reference evidence="9" key="1">
    <citation type="submission" date="2011-01" db="EMBL/GenBank/DDBJ databases">
        <title>Complete sequence of chromosome of Acidobacterium sp. MP5ACTX9.</title>
        <authorList>
            <consortium name="US DOE Joint Genome Institute"/>
            <person name="Lucas S."/>
            <person name="Copeland A."/>
            <person name="Lapidus A."/>
            <person name="Cheng J.-F."/>
            <person name="Goodwin L."/>
            <person name="Pitluck S."/>
            <person name="Teshima H."/>
            <person name="Detter J.C."/>
            <person name="Han C."/>
            <person name="Tapia R."/>
            <person name="Land M."/>
            <person name="Hauser L."/>
            <person name="Kyrpides N."/>
            <person name="Ivanova N."/>
            <person name="Ovchinnikova G."/>
            <person name="Pagani I."/>
            <person name="Rawat S.R."/>
            <person name="Mannisto M."/>
            <person name="Haggblom M.M."/>
            <person name="Woyke T."/>
        </authorList>
    </citation>
    <scope>NUCLEOTIDE SEQUENCE [LARGE SCALE GENOMIC DNA]</scope>
    <source>
        <strain evidence="9">MP5ACTX9</strain>
    </source>
</reference>
<dbReference type="OrthoDB" id="9805316at2"/>
<dbReference type="Pfam" id="PF00348">
    <property type="entry name" value="polyprenyl_synt"/>
    <property type="match status" value="1"/>
</dbReference>